<organism evidence="2 3">
    <name type="scientific">Ditylenchus destructor</name>
    <dbReference type="NCBI Taxonomy" id="166010"/>
    <lineage>
        <taxon>Eukaryota</taxon>
        <taxon>Metazoa</taxon>
        <taxon>Ecdysozoa</taxon>
        <taxon>Nematoda</taxon>
        <taxon>Chromadorea</taxon>
        <taxon>Rhabditida</taxon>
        <taxon>Tylenchina</taxon>
        <taxon>Tylenchomorpha</taxon>
        <taxon>Sphaerularioidea</taxon>
        <taxon>Anguinidae</taxon>
        <taxon>Anguininae</taxon>
        <taxon>Ditylenchus</taxon>
    </lineage>
</organism>
<reference evidence="2" key="1">
    <citation type="submission" date="2022-01" db="EMBL/GenBank/DDBJ databases">
        <title>Genome Sequence Resource for Two Populations of Ditylenchus destructor, the Migratory Endoparasitic Phytonematode.</title>
        <authorList>
            <person name="Zhang H."/>
            <person name="Lin R."/>
            <person name="Xie B."/>
        </authorList>
    </citation>
    <scope>NUCLEOTIDE SEQUENCE</scope>
    <source>
        <strain evidence="2">BazhouSP</strain>
    </source>
</reference>
<dbReference type="AlphaFoldDB" id="A0AAD4N6G1"/>
<keyword evidence="1" id="KW-0732">Signal</keyword>
<sequence>MKLSAPLVFVLMCLLSLYISHSWARPTNSMTRIQQVFRTLMHGANKPMAFASRGKKSVGADDLMGFASDNQMDSDRETVLISRPILWILPMENDERQLRR</sequence>
<evidence type="ECO:0000313" key="2">
    <source>
        <dbReference type="EMBL" id="KAI1718892.1"/>
    </source>
</evidence>
<proteinExistence type="predicted"/>
<name>A0AAD4N6G1_9BILA</name>
<evidence type="ECO:0000313" key="3">
    <source>
        <dbReference type="Proteomes" id="UP001201812"/>
    </source>
</evidence>
<feature type="chain" id="PRO_5041897619" evidence="1">
    <location>
        <begin position="25"/>
        <end position="100"/>
    </location>
</feature>
<dbReference type="Proteomes" id="UP001201812">
    <property type="component" value="Unassembled WGS sequence"/>
</dbReference>
<keyword evidence="3" id="KW-1185">Reference proteome</keyword>
<accession>A0AAD4N6G1</accession>
<comment type="caution">
    <text evidence="2">The sequence shown here is derived from an EMBL/GenBank/DDBJ whole genome shotgun (WGS) entry which is preliminary data.</text>
</comment>
<evidence type="ECO:0000256" key="1">
    <source>
        <dbReference type="SAM" id="SignalP"/>
    </source>
</evidence>
<protein>
    <submittedName>
        <fullName evidence="2">Uncharacterized protein</fullName>
    </submittedName>
</protein>
<gene>
    <name evidence="2" type="ORF">DdX_06005</name>
</gene>
<dbReference type="EMBL" id="JAKKPZ010000007">
    <property type="protein sequence ID" value="KAI1718892.1"/>
    <property type="molecule type" value="Genomic_DNA"/>
</dbReference>
<feature type="signal peptide" evidence="1">
    <location>
        <begin position="1"/>
        <end position="24"/>
    </location>
</feature>